<evidence type="ECO:0000256" key="3">
    <source>
        <dbReference type="ARBA" id="ARBA00022553"/>
    </source>
</evidence>
<dbReference type="InterPro" id="IPR023439">
    <property type="entry name" value="Mal_deCO2ase/Cit_lyase_ACP"/>
</dbReference>
<reference evidence="4 5" key="1">
    <citation type="submission" date="2018-08" db="EMBL/GenBank/DDBJ databases">
        <title>Draft genome sequence of Psychrilyobacter sp. strain SD5 isolated from Black Sea water.</title>
        <authorList>
            <person name="Yadav S."/>
            <person name="Villanueva L."/>
            <person name="Damste J.S.S."/>
        </authorList>
    </citation>
    <scope>NUCLEOTIDE SEQUENCE [LARGE SCALE GENOMIC DNA]</scope>
    <source>
        <strain evidence="4 5">SD5</strain>
    </source>
</reference>
<protein>
    <submittedName>
        <fullName evidence="4">Citrate lyase acyl carrier protein</fullName>
        <ecNumber evidence="4">4.1.3.6</ecNumber>
    </submittedName>
</protein>
<dbReference type="GO" id="GO:0008815">
    <property type="term" value="F:citrate (pro-3S)-lyase activity"/>
    <property type="evidence" value="ECO:0007669"/>
    <property type="project" value="UniProtKB-EC"/>
</dbReference>
<dbReference type="NCBIfam" id="NF009726">
    <property type="entry name" value="PRK13253.1"/>
    <property type="match status" value="1"/>
</dbReference>
<comment type="caution">
    <text evidence="4">The sequence shown here is derived from an EMBL/GenBank/DDBJ whole genome shotgun (WGS) entry which is preliminary data.</text>
</comment>
<dbReference type="RefSeq" id="WP_114643119.1">
    <property type="nucleotide sequence ID" value="NZ_JAACIO010000023.1"/>
</dbReference>
<evidence type="ECO:0000256" key="2">
    <source>
        <dbReference type="ARBA" id="ARBA00022490"/>
    </source>
</evidence>
<dbReference type="Proteomes" id="UP000263486">
    <property type="component" value="Unassembled WGS sequence"/>
</dbReference>
<proteinExistence type="predicted"/>
<dbReference type="InterPro" id="IPR006495">
    <property type="entry name" value="CitD"/>
</dbReference>
<keyword evidence="3" id="KW-0597">Phosphoprotein</keyword>
<gene>
    <name evidence="4" type="primary">citD</name>
    <name evidence="4" type="ORF">DYH56_12045</name>
</gene>
<dbReference type="EMBL" id="QUAJ01000023">
    <property type="protein sequence ID" value="REI40171.1"/>
    <property type="molecule type" value="Genomic_DNA"/>
</dbReference>
<keyword evidence="5" id="KW-1185">Reference proteome</keyword>
<sequence>MKILKPAKAGTLESNDISIMLMPGNNGIEIELESIVEKQFGAEIRTLIENTLKELGVEDVMVKAIDKGALDYTIKARIETAVTRAGEM</sequence>
<accession>A0ABX9KER5</accession>
<comment type="subcellular location">
    <subcellularLocation>
        <location evidence="1">Cytoplasm</location>
    </subcellularLocation>
</comment>
<evidence type="ECO:0000313" key="4">
    <source>
        <dbReference type="EMBL" id="REI40171.1"/>
    </source>
</evidence>
<name>A0ABX9KER5_9FUSO</name>
<dbReference type="EC" id="4.1.3.6" evidence="4"/>
<keyword evidence="2" id="KW-0963">Cytoplasm</keyword>
<evidence type="ECO:0000256" key="1">
    <source>
        <dbReference type="ARBA" id="ARBA00004496"/>
    </source>
</evidence>
<keyword evidence="4" id="KW-0456">Lyase</keyword>
<evidence type="ECO:0000313" key="5">
    <source>
        <dbReference type="Proteomes" id="UP000263486"/>
    </source>
</evidence>
<dbReference type="Pfam" id="PF06857">
    <property type="entry name" value="ACP"/>
    <property type="match status" value="1"/>
</dbReference>
<dbReference type="PIRSF" id="PIRSF002736">
    <property type="entry name" value="Citrt_lyas_gamma"/>
    <property type="match status" value="1"/>
</dbReference>
<organism evidence="4 5">
    <name type="scientific">Psychrilyobacter piezotolerans</name>
    <dbReference type="NCBI Taxonomy" id="2293438"/>
    <lineage>
        <taxon>Bacteria</taxon>
        <taxon>Fusobacteriati</taxon>
        <taxon>Fusobacteriota</taxon>
        <taxon>Fusobacteriia</taxon>
        <taxon>Fusobacteriales</taxon>
        <taxon>Fusobacteriaceae</taxon>
        <taxon>Psychrilyobacter</taxon>
    </lineage>
</organism>
<dbReference type="NCBIfam" id="TIGR01608">
    <property type="entry name" value="citD"/>
    <property type="match status" value="1"/>
</dbReference>